<sequence length="381" mass="42560">MIRNRWGSTRDNVQVTWAEDPMLIEAQCKLGVIMDLENDSEPENNVLEHEKSPNSSGSSSKWVRDGPTIDLTMNHLSNNYSRARSESDEGLGEKETESVTLCALEADAANPISCAEPLITVHDLGVDREGESEGEGELNRTDETLYKINECMLLEWRKEAVTEGGCREETTSGVSTSSELECEVPETVGLESVPGRSTEAATSHQQHNLSSAQFGALRLDSLSEEFSGEENLVEGIEEDSEEERYWEVGESKGVWQRGGLWFDSSGDNEILVRLFNCDPENVKRATKKDKKQKQYRKPPSLQGRTLTTRKLLAGVIETRHILIGDSLDQFGILIMSLWATLREEKLSFSSELQQIKEEANMPILIGETSTRLCKYPRGKAV</sequence>
<proteinExistence type="predicted"/>
<evidence type="ECO:0000313" key="3">
    <source>
        <dbReference type="Proteomes" id="UP001341840"/>
    </source>
</evidence>
<comment type="caution">
    <text evidence="2">The sequence shown here is derived from an EMBL/GenBank/DDBJ whole genome shotgun (WGS) entry which is preliminary data.</text>
</comment>
<reference evidence="2 3" key="1">
    <citation type="journal article" date="2023" name="Plants (Basel)">
        <title>Bridging the Gap: Combining Genomics and Transcriptomics Approaches to Understand Stylosanthes scabra, an Orphan Legume from the Brazilian Caatinga.</title>
        <authorList>
            <person name="Ferreira-Neto J.R.C."/>
            <person name="da Silva M.D."/>
            <person name="Binneck E."/>
            <person name="de Melo N.F."/>
            <person name="da Silva R.H."/>
            <person name="de Melo A.L.T.M."/>
            <person name="Pandolfi V."/>
            <person name="Bustamante F.O."/>
            <person name="Brasileiro-Vidal A.C."/>
            <person name="Benko-Iseppon A.M."/>
        </authorList>
    </citation>
    <scope>NUCLEOTIDE SEQUENCE [LARGE SCALE GENOMIC DNA]</scope>
    <source>
        <tissue evidence="2">Leaves</tissue>
    </source>
</reference>
<protein>
    <submittedName>
        <fullName evidence="2">Uncharacterized protein</fullName>
    </submittedName>
</protein>
<evidence type="ECO:0000256" key="1">
    <source>
        <dbReference type="SAM" id="MobiDB-lite"/>
    </source>
</evidence>
<dbReference type="Proteomes" id="UP001341840">
    <property type="component" value="Unassembled WGS sequence"/>
</dbReference>
<gene>
    <name evidence="2" type="ORF">PIB30_036323</name>
</gene>
<organism evidence="2 3">
    <name type="scientific">Stylosanthes scabra</name>
    <dbReference type="NCBI Taxonomy" id="79078"/>
    <lineage>
        <taxon>Eukaryota</taxon>
        <taxon>Viridiplantae</taxon>
        <taxon>Streptophyta</taxon>
        <taxon>Embryophyta</taxon>
        <taxon>Tracheophyta</taxon>
        <taxon>Spermatophyta</taxon>
        <taxon>Magnoliopsida</taxon>
        <taxon>eudicotyledons</taxon>
        <taxon>Gunneridae</taxon>
        <taxon>Pentapetalae</taxon>
        <taxon>rosids</taxon>
        <taxon>fabids</taxon>
        <taxon>Fabales</taxon>
        <taxon>Fabaceae</taxon>
        <taxon>Papilionoideae</taxon>
        <taxon>50 kb inversion clade</taxon>
        <taxon>dalbergioids sensu lato</taxon>
        <taxon>Dalbergieae</taxon>
        <taxon>Pterocarpus clade</taxon>
        <taxon>Stylosanthes</taxon>
    </lineage>
</organism>
<feature type="region of interest" description="Disordered" evidence="1">
    <location>
        <begin position="43"/>
        <end position="68"/>
    </location>
</feature>
<accession>A0ABU6UDW7</accession>
<name>A0ABU6UDW7_9FABA</name>
<dbReference type="EMBL" id="JASCZI010121006">
    <property type="protein sequence ID" value="MED6158815.1"/>
    <property type="molecule type" value="Genomic_DNA"/>
</dbReference>
<keyword evidence="3" id="KW-1185">Reference proteome</keyword>
<evidence type="ECO:0000313" key="2">
    <source>
        <dbReference type="EMBL" id="MED6158815.1"/>
    </source>
</evidence>